<sequence>MLTNKQKQIKTKLSNYYIENGVMPTIQMLRSNPDLPSDSVILRAFGSTSYPRVIESMGFPSNKSAVYTKEEVLKYMNEFVNEFGEEKLTHQNFEEWMVNNGRSTSFRKRYGWNKLKKEFKFSLLKETGYDPKDVYDRLIEFVRDYELKNGYYPIINEINKALSPLHISTIEKLNGKKYREILEENEIYIPAYTYTNDYLLEALHKEREETGATPLFESFQKRKNQTATFKDGSQKPDCGCFIRAFGSFREALSQAGYEPNPRGDGHCYLSNHNHRNPSRLQGMVDDLLQFVPHEKEDHGLLYKKIPGFEHYKGAKDADIVLLNTPGLDKDYIIEVTSYLTREQFEGKQHISPNGRQMQYYKNLHEKLEMVKSSNFKGEFIIIFKDDDIEEHLKPILSKFARPTKVGKIIKKRLVNRERNPQLYTDRELLENLRKRAKEVASKKNGMPPYLKDMVQPERGWAHPSRYFQRFEVKTWDGVLSYAGLENHRQYRDRILFSTFKKIEDSMGRIPVYSEIDNGLYRKALYRFGTWKAFLQKYELFKNDKE</sequence>
<protein>
    <recommendedName>
        <fullName evidence="3">Restriction endonuclease</fullName>
    </recommendedName>
</protein>
<keyword evidence="2" id="KW-1185">Reference proteome</keyword>
<dbReference type="Pfam" id="PF18780">
    <property type="entry name" value="HNH_repeat"/>
    <property type="match status" value="1"/>
</dbReference>
<organism evidence="1 2">
    <name type="scientific">Sutcliffiella horikoshii</name>
    <dbReference type="NCBI Taxonomy" id="79883"/>
    <lineage>
        <taxon>Bacteria</taxon>
        <taxon>Bacillati</taxon>
        <taxon>Bacillota</taxon>
        <taxon>Bacilli</taxon>
        <taxon>Bacillales</taxon>
        <taxon>Bacillaceae</taxon>
        <taxon>Sutcliffiella</taxon>
    </lineage>
</organism>
<dbReference type="GeneID" id="96740692"/>
<accession>A0ABM6KNZ7</accession>
<evidence type="ECO:0000313" key="1">
    <source>
        <dbReference type="EMBL" id="ART78191.1"/>
    </source>
</evidence>
<evidence type="ECO:0008006" key="3">
    <source>
        <dbReference type="Google" id="ProtNLM"/>
    </source>
</evidence>
<name>A0ABM6KNZ7_9BACI</name>
<proteinExistence type="predicted"/>
<gene>
    <name evidence="1" type="ORF">B4U37_20035</name>
</gene>
<dbReference type="RefSeq" id="WP_088019674.1">
    <property type="nucleotide sequence ID" value="NZ_CP020880.1"/>
</dbReference>
<dbReference type="InterPro" id="IPR041025">
    <property type="entry name" value="HNH_repeat"/>
</dbReference>
<reference evidence="1 2" key="1">
    <citation type="submission" date="2017-04" db="EMBL/GenBank/DDBJ databases">
        <title>Complete Genome Sequence of the Bacillus horikoshii 20a strain from Cuatro Cienegas, Coahuila, Mexico.</title>
        <authorList>
            <person name="Zarza E."/>
            <person name="Alcaraz L.D."/>
            <person name="Aguilar-Salinas B."/>
            <person name="Islas A."/>
            <person name="Olmedo-Alvarez G."/>
        </authorList>
    </citation>
    <scope>NUCLEOTIDE SEQUENCE [LARGE SCALE GENOMIC DNA]</scope>
    <source>
        <strain evidence="1 2">20a</strain>
    </source>
</reference>
<evidence type="ECO:0000313" key="2">
    <source>
        <dbReference type="Proteomes" id="UP000195573"/>
    </source>
</evidence>
<dbReference type="EMBL" id="CP020880">
    <property type="protein sequence ID" value="ART78191.1"/>
    <property type="molecule type" value="Genomic_DNA"/>
</dbReference>
<dbReference type="Proteomes" id="UP000195573">
    <property type="component" value="Chromosome"/>
</dbReference>